<reference evidence="1 2" key="1">
    <citation type="submission" date="2015-09" db="EMBL/GenBank/DDBJ databases">
        <title>Atta colombica WGS genome.</title>
        <authorList>
            <person name="Nygaard S."/>
            <person name="Hu H."/>
            <person name="Boomsma J."/>
            <person name="Zhang G."/>
        </authorList>
    </citation>
    <scope>NUCLEOTIDE SEQUENCE [LARGE SCALE GENOMIC DNA]</scope>
    <source>
        <strain evidence="1">Treedump-2</strain>
        <tissue evidence="1">Whole body</tissue>
    </source>
</reference>
<dbReference type="EMBL" id="KQ976403">
    <property type="protein sequence ID" value="KYM92244.1"/>
    <property type="molecule type" value="Genomic_DNA"/>
</dbReference>
<accession>A0A195BUF0</accession>
<proteinExistence type="predicted"/>
<gene>
    <name evidence="1" type="ORF">ALC53_01307</name>
</gene>
<protein>
    <submittedName>
        <fullName evidence="1">Uncharacterized protein</fullName>
    </submittedName>
</protein>
<sequence>MHALPPELSLPFLPSTISLASASYSLHIYLPLIFVHEQFLRLPNILKFYVGVRHNVAELCTKPSCLGNLRDYWRVYATIILSALHAGICIHGQSTLRYAGWLKFIRVVSAKVSRTSYTWFNNVWCRLMATDSYVYCSFYEVVSFRELRGQWKMISEINLDLVSRSQQTFITGKECNSFRKIFS</sequence>
<organism evidence="1 2">
    <name type="scientific">Atta colombica</name>
    <dbReference type="NCBI Taxonomy" id="520822"/>
    <lineage>
        <taxon>Eukaryota</taxon>
        <taxon>Metazoa</taxon>
        <taxon>Ecdysozoa</taxon>
        <taxon>Arthropoda</taxon>
        <taxon>Hexapoda</taxon>
        <taxon>Insecta</taxon>
        <taxon>Pterygota</taxon>
        <taxon>Neoptera</taxon>
        <taxon>Endopterygota</taxon>
        <taxon>Hymenoptera</taxon>
        <taxon>Apocrita</taxon>
        <taxon>Aculeata</taxon>
        <taxon>Formicoidea</taxon>
        <taxon>Formicidae</taxon>
        <taxon>Myrmicinae</taxon>
        <taxon>Atta</taxon>
    </lineage>
</organism>
<name>A0A195BUF0_9HYME</name>
<dbReference type="AlphaFoldDB" id="A0A195BUF0"/>
<evidence type="ECO:0000313" key="2">
    <source>
        <dbReference type="Proteomes" id="UP000078540"/>
    </source>
</evidence>
<keyword evidence="2" id="KW-1185">Reference proteome</keyword>
<dbReference type="Proteomes" id="UP000078540">
    <property type="component" value="Unassembled WGS sequence"/>
</dbReference>
<evidence type="ECO:0000313" key="1">
    <source>
        <dbReference type="EMBL" id="KYM92244.1"/>
    </source>
</evidence>